<dbReference type="SUPFAM" id="SSF53187">
    <property type="entry name" value="Zn-dependent exopeptidases"/>
    <property type="match status" value="1"/>
</dbReference>
<feature type="domain" description="Transferrin receptor-like dimerisation" evidence="4">
    <location>
        <begin position="627"/>
        <end position="692"/>
    </location>
</feature>
<dbReference type="EMBL" id="VSWD01000005">
    <property type="protein sequence ID" value="KAK3101656.1"/>
    <property type="molecule type" value="Genomic_DNA"/>
</dbReference>
<dbReference type="InterPro" id="IPR003137">
    <property type="entry name" value="PA_domain"/>
</dbReference>
<protein>
    <submittedName>
        <fullName evidence="6">Uncharacterized protein</fullName>
    </submittedName>
</protein>
<evidence type="ECO:0000259" key="5">
    <source>
        <dbReference type="Pfam" id="PF04389"/>
    </source>
</evidence>
<accession>A0AA89C0U2</accession>
<dbReference type="SUPFAM" id="SSF47672">
    <property type="entry name" value="Transferrin receptor-like dimerisation domain"/>
    <property type="match status" value="1"/>
</dbReference>
<proteinExistence type="inferred from homology"/>
<feature type="domain" description="PA" evidence="3">
    <location>
        <begin position="175"/>
        <end position="262"/>
    </location>
</feature>
<keyword evidence="2" id="KW-1133">Transmembrane helix</keyword>
<dbReference type="AlphaFoldDB" id="A0AA89C0U2"/>
<comment type="similarity">
    <text evidence="1">Belongs to the peptidase M28 family. M28B subfamily.</text>
</comment>
<evidence type="ECO:0000256" key="1">
    <source>
        <dbReference type="ARBA" id="ARBA00005634"/>
    </source>
</evidence>
<dbReference type="Pfam" id="PF02225">
    <property type="entry name" value="PA"/>
    <property type="match status" value="1"/>
</dbReference>
<evidence type="ECO:0000259" key="4">
    <source>
        <dbReference type="Pfam" id="PF04253"/>
    </source>
</evidence>
<dbReference type="Pfam" id="PF04253">
    <property type="entry name" value="TFR_dimer"/>
    <property type="match status" value="1"/>
</dbReference>
<evidence type="ECO:0000259" key="3">
    <source>
        <dbReference type="Pfam" id="PF02225"/>
    </source>
</evidence>
<dbReference type="Gene3D" id="1.20.930.40">
    <property type="entry name" value="Transferrin receptor-like, dimerisation domain"/>
    <property type="match status" value="1"/>
</dbReference>
<dbReference type="FunFam" id="3.40.630.10:FF:000101">
    <property type="entry name" value="N-acetylated alpha-linked acidic dipeptidase like 1"/>
    <property type="match status" value="1"/>
</dbReference>
<dbReference type="Proteomes" id="UP001186944">
    <property type="component" value="Unassembled WGS sequence"/>
</dbReference>
<keyword evidence="2" id="KW-0472">Membrane</keyword>
<dbReference type="InterPro" id="IPR039373">
    <property type="entry name" value="Peptidase_M28B"/>
</dbReference>
<feature type="transmembrane region" description="Helical" evidence="2">
    <location>
        <begin position="9"/>
        <end position="31"/>
    </location>
</feature>
<dbReference type="InterPro" id="IPR046450">
    <property type="entry name" value="PA_dom_sf"/>
</dbReference>
<reference evidence="6" key="1">
    <citation type="submission" date="2019-08" db="EMBL/GenBank/DDBJ databases">
        <title>The improved chromosome-level genome for the pearl oyster Pinctada fucata martensii using PacBio sequencing and Hi-C.</title>
        <authorList>
            <person name="Zheng Z."/>
        </authorList>
    </citation>
    <scope>NUCLEOTIDE SEQUENCE</scope>
    <source>
        <strain evidence="6">ZZ-2019</strain>
        <tissue evidence="6">Adductor muscle</tissue>
    </source>
</reference>
<dbReference type="GO" id="GO:0004180">
    <property type="term" value="F:carboxypeptidase activity"/>
    <property type="evidence" value="ECO:0007669"/>
    <property type="project" value="TreeGrafter"/>
</dbReference>
<gene>
    <name evidence="6" type="ORF">FSP39_005248</name>
</gene>
<dbReference type="Gene3D" id="3.40.630.10">
    <property type="entry name" value="Zn peptidases"/>
    <property type="match status" value="1"/>
</dbReference>
<dbReference type="InterPro" id="IPR036757">
    <property type="entry name" value="TFR-like_dimer_dom_sf"/>
</dbReference>
<organism evidence="6 7">
    <name type="scientific">Pinctada imbricata</name>
    <name type="common">Atlantic pearl-oyster</name>
    <name type="synonym">Pinctada martensii</name>
    <dbReference type="NCBI Taxonomy" id="66713"/>
    <lineage>
        <taxon>Eukaryota</taxon>
        <taxon>Metazoa</taxon>
        <taxon>Spiralia</taxon>
        <taxon>Lophotrochozoa</taxon>
        <taxon>Mollusca</taxon>
        <taxon>Bivalvia</taxon>
        <taxon>Autobranchia</taxon>
        <taxon>Pteriomorphia</taxon>
        <taxon>Pterioida</taxon>
        <taxon>Pterioidea</taxon>
        <taxon>Pteriidae</taxon>
        <taxon>Pinctada</taxon>
    </lineage>
</organism>
<dbReference type="CDD" id="cd02121">
    <property type="entry name" value="PA_GCPII_like"/>
    <property type="match status" value="1"/>
</dbReference>
<dbReference type="Pfam" id="PF04389">
    <property type="entry name" value="Peptidase_M28"/>
    <property type="match status" value="1"/>
</dbReference>
<dbReference type="Gene3D" id="3.40.50.1110">
    <property type="entry name" value="SGNH hydrolase"/>
    <property type="match status" value="1"/>
</dbReference>
<dbReference type="InterPro" id="IPR036514">
    <property type="entry name" value="SGNH_hydro_sf"/>
</dbReference>
<comment type="caution">
    <text evidence="6">The sequence shown here is derived from an EMBL/GenBank/DDBJ whole genome shotgun (WGS) entry which is preliminary data.</text>
</comment>
<keyword evidence="7" id="KW-1185">Reference proteome</keyword>
<name>A0AA89C0U2_PINIB</name>
<feature type="domain" description="Peptidase M28" evidence="5">
    <location>
        <begin position="358"/>
        <end position="559"/>
    </location>
</feature>
<dbReference type="Gene3D" id="3.50.30.30">
    <property type="match status" value="1"/>
</dbReference>
<sequence length="930" mass="105392">MDTHQYRRVAVIALIAILCFVIGVLIGYFSMKKEHLKYCKDVNRKDAYPTNFNFLNRGADMSISKKIPGLVSRQRLDETIRFLTEKPRYAGTETQAEVTKFVHNTFLRHGFHSERVAYNVLLSFPRPGANSTITLIDDGGNELQKTSPFEEGVGNIKDYDDSFKAFNAYSPSGEVEGDLIYAEYGRKLEFERLKENGIDVTGKIAIIKYGKIFRGNKVEFAAKAGAVGVILYSDPGDYGVCCEGINPYPETAFLPLTGMQRGAIVLTKGDQTTPGYPSTEYAYRLNEIELNSQVPQIPSQPITATDAFKMLREMNGEDIVQDSLGRFNLSFPHGTGLKPGRKVNMVVKNINEMRKIENVIGTIRGSIEPDRYVIFGGHKDAWVYGGADPMSGTNIVLEVARVIGELVNQGWKPRRSIIICSWDGEEYGLIGSFEWVEENMAWIRDKVVAYINVDSSVTGNLHTYLRSVPLLKKVFVESTKIAADPSGQYDSVYDKWLDEEHGDIQARKMGGGSDFVPFLAVHGIPTMYPKIYGISKGINGQEWTARSTPLYHTRYETYHFMKMIDPEMKNFAAMTTILTDVLRQLADSMILPFDLKAFLIDLKKSVKVVADVVFIQNTKVDKKYQEGLQKGIENVDEAIAKFQNDIAAVDKNNPLAVRRVNDKMMALEKVFIDGNGLPDRPQYKKYIEKPRSAPIGDRKLQPIILSDSKGNWLKNHVSDDVEKQIIWQSKSGARIADSTNWLKRNIAKSIINYGDIWLYVWIGTCDLTSKNKKYISLRHNNEDGIREITTKYREINDIIRKYPGSKLTILETPIYSIKKWNEGKGHKDPATFEDQDEELASQINALNREAREINKSLGSHSPEFTSDLQTNRKVKVGDNRQLRTIKRYNFNLYADGIHTGTLLSKAWLKKITEQIKRDCWDKQVGRNEPK</sequence>
<dbReference type="PANTHER" id="PTHR10404:SF77">
    <property type="entry name" value="GLUTAMATE CARBOXYPEPTIDASE 2 HOMOLOG"/>
    <property type="match status" value="1"/>
</dbReference>
<keyword evidence="2" id="KW-0812">Transmembrane</keyword>
<evidence type="ECO:0000256" key="2">
    <source>
        <dbReference type="SAM" id="Phobius"/>
    </source>
</evidence>
<dbReference type="InterPro" id="IPR007484">
    <property type="entry name" value="Peptidase_M28"/>
</dbReference>
<dbReference type="SUPFAM" id="SSF52025">
    <property type="entry name" value="PA domain"/>
    <property type="match status" value="1"/>
</dbReference>
<dbReference type="PANTHER" id="PTHR10404">
    <property type="entry name" value="N-ACETYLATED-ALPHA-LINKED ACIDIC DIPEPTIDASE"/>
    <property type="match status" value="1"/>
</dbReference>
<dbReference type="InterPro" id="IPR007365">
    <property type="entry name" value="TFR-like_dimer_dom"/>
</dbReference>
<evidence type="ECO:0000313" key="7">
    <source>
        <dbReference type="Proteomes" id="UP001186944"/>
    </source>
</evidence>
<evidence type="ECO:0000313" key="6">
    <source>
        <dbReference type="EMBL" id="KAK3101656.1"/>
    </source>
</evidence>